<feature type="domain" description="SprT-like" evidence="1">
    <location>
        <begin position="75"/>
        <end position="212"/>
    </location>
</feature>
<dbReference type="Pfam" id="PF10263">
    <property type="entry name" value="SprT-like"/>
    <property type="match status" value="1"/>
</dbReference>
<dbReference type="AlphaFoldDB" id="A0A6J6HB68"/>
<accession>A0A6J6HB68</accession>
<name>A0A6J6HB68_9ZZZZ</name>
<protein>
    <submittedName>
        <fullName evidence="2">Unannotated protein</fullName>
    </submittedName>
</protein>
<dbReference type="Gene3D" id="3.30.2010.10">
    <property type="entry name" value="Metalloproteases ('zincins'), catalytic domain"/>
    <property type="match status" value="1"/>
</dbReference>
<dbReference type="SMART" id="SM00731">
    <property type="entry name" value="SprT"/>
    <property type="match status" value="1"/>
</dbReference>
<proteinExistence type="predicted"/>
<reference evidence="2" key="1">
    <citation type="submission" date="2020-05" db="EMBL/GenBank/DDBJ databases">
        <authorList>
            <person name="Chiriac C."/>
            <person name="Salcher M."/>
            <person name="Ghai R."/>
            <person name="Kavagutti S V."/>
        </authorList>
    </citation>
    <scope>NUCLEOTIDE SEQUENCE</scope>
</reference>
<organism evidence="2">
    <name type="scientific">freshwater metagenome</name>
    <dbReference type="NCBI Taxonomy" id="449393"/>
    <lineage>
        <taxon>unclassified sequences</taxon>
        <taxon>metagenomes</taxon>
        <taxon>ecological metagenomes</taxon>
    </lineage>
</organism>
<dbReference type="InterPro" id="IPR006640">
    <property type="entry name" value="SprT-like_domain"/>
</dbReference>
<evidence type="ECO:0000313" key="2">
    <source>
        <dbReference type="EMBL" id="CAB4610216.1"/>
    </source>
</evidence>
<dbReference type="GO" id="GO:0006950">
    <property type="term" value="P:response to stress"/>
    <property type="evidence" value="ECO:0007669"/>
    <property type="project" value="UniProtKB-ARBA"/>
</dbReference>
<dbReference type="EMBL" id="CAEZUU010000051">
    <property type="protein sequence ID" value="CAB4610216.1"/>
    <property type="molecule type" value="Genomic_DNA"/>
</dbReference>
<evidence type="ECO:0000259" key="1">
    <source>
        <dbReference type="SMART" id="SM00731"/>
    </source>
</evidence>
<sequence length="232" mass="26788">MAYQDDLLSPLIEDEAALISMLAQNFDQRNIEVIKTVVEISDLPTIARLENVGFQSGREFSKGKHRYLRMSCDRYDYVRLMAETKMAEHLDMNEWTFAFDSAKRRAGLCNYTDKVISISRYMVDIHNMDETLQVVLHEVAHALAGKRAGHTKKWLQVAKSIGYKNEEFTGTEIAVETATWIGVCPKGHRHYRYRKPAKMLSCAICSPTFDARNLIRWRHRDEVLPNYGEPNN</sequence>
<gene>
    <name evidence="2" type="ORF">UFOPK1857_00361</name>
</gene>